<organism evidence="1 2">
    <name type="scientific">Filimonas lacunae</name>
    <dbReference type="NCBI Taxonomy" id="477680"/>
    <lineage>
        <taxon>Bacteria</taxon>
        <taxon>Pseudomonadati</taxon>
        <taxon>Bacteroidota</taxon>
        <taxon>Chitinophagia</taxon>
        <taxon>Chitinophagales</taxon>
        <taxon>Chitinophagaceae</taxon>
        <taxon>Filimonas</taxon>
    </lineage>
</organism>
<dbReference type="RefSeq" id="WP_076381745.1">
    <property type="nucleotide sequence ID" value="NZ_AP017422.1"/>
</dbReference>
<evidence type="ECO:0000313" key="1">
    <source>
        <dbReference type="EMBL" id="SIT31434.1"/>
    </source>
</evidence>
<accession>A0A173MA51</accession>
<dbReference type="Proteomes" id="UP000186917">
    <property type="component" value="Unassembled WGS sequence"/>
</dbReference>
<dbReference type="EMBL" id="FTOR01000010">
    <property type="protein sequence ID" value="SIT31434.1"/>
    <property type="molecule type" value="Genomic_DNA"/>
</dbReference>
<evidence type="ECO:0000313" key="2">
    <source>
        <dbReference type="Proteomes" id="UP000186917"/>
    </source>
</evidence>
<dbReference type="STRING" id="477680.SAMN05421788_110169"/>
<gene>
    <name evidence="1" type="ORF">SAMN05421788_110169</name>
</gene>
<reference evidence="2" key="1">
    <citation type="submission" date="2017-01" db="EMBL/GenBank/DDBJ databases">
        <authorList>
            <person name="Varghese N."/>
            <person name="Submissions S."/>
        </authorList>
    </citation>
    <scope>NUCLEOTIDE SEQUENCE [LARGE SCALE GENOMIC DNA]</scope>
    <source>
        <strain evidence="2">DSM 21054</strain>
    </source>
</reference>
<sequence length="379" mass="42691">MPKSATQFNNQAENRVLENLKQYAQQEATLYIANPLASSNDPEILQFKRNYYSGIVSEISPTATGLEKLAMKFVKNQIKNLDAKLNPTWDNKLLYSKAGNAIRNFASGYNIVYKKINGALDHIQKDIIHKHNINTLSKDFAQKGFTINQESHLDSMIKLNLPEFHINYLDVNNKGTLYYLHCKRIPDTKLYFFEKITAKANPTTEELRTGNIGPEKKHTFLLNENPDINAANAARLVHGDDAKLGNSFAYLDTKPGGDTQVKTVEFNLVNELKKLNLPRLAGDTFAALKKALGEGKSYTLTLPLPGKGDTQCTIQATPRNEKHKISITDSNGNYINMNRFKEKVWEEAGDLISSITNNQQLSNGWEDMPEEAKKLKRTV</sequence>
<keyword evidence="2" id="KW-1185">Reference proteome</keyword>
<name>A0A173MA51_9BACT</name>
<dbReference type="AlphaFoldDB" id="A0A173MA51"/>
<proteinExistence type="predicted"/>
<protein>
    <submittedName>
        <fullName evidence="1">Uncharacterized protein</fullName>
    </submittedName>
</protein>
<dbReference type="KEGG" id="fln:FLA_0425"/>
<dbReference type="OrthoDB" id="672220at2"/>